<gene>
    <name evidence="1" type="ORF">L1987_08662</name>
</gene>
<dbReference type="EMBL" id="CM042020">
    <property type="protein sequence ID" value="KAI3821105.1"/>
    <property type="molecule type" value="Genomic_DNA"/>
</dbReference>
<proteinExistence type="predicted"/>
<organism evidence="1 2">
    <name type="scientific">Smallanthus sonchifolius</name>
    <dbReference type="NCBI Taxonomy" id="185202"/>
    <lineage>
        <taxon>Eukaryota</taxon>
        <taxon>Viridiplantae</taxon>
        <taxon>Streptophyta</taxon>
        <taxon>Embryophyta</taxon>
        <taxon>Tracheophyta</taxon>
        <taxon>Spermatophyta</taxon>
        <taxon>Magnoliopsida</taxon>
        <taxon>eudicotyledons</taxon>
        <taxon>Gunneridae</taxon>
        <taxon>Pentapetalae</taxon>
        <taxon>asterids</taxon>
        <taxon>campanulids</taxon>
        <taxon>Asterales</taxon>
        <taxon>Asteraceae</taxon>
        <taxon>Asteroideae</taxon>
        <taxon>Heliantheae alliance</taxon>
        <taxon>Millerieae</taxon>
        <taxon>Smallanthus</taxon>
    </lineage>
</organism>
<keyword evidence="2" id="KW-1185">Reference proteome</keyword>
<evidence type="ECO:0000313" key="1">
    <source>
        <dbReference type="EMBL" id="KAI3821105.1"/>
    </source>
</evidence>
<reference evidence="1 2" key="2">
    <citation type="journal article" date="2022" name="Mol. Ecol. Resour.">
        <title>The genomes of chicory, endive, great burdock and yacon provide insights into Asteraceae paleo-polyploidization history and plant inulin production.</title>
        <authorList>
            <person name="Fan W."/>
            <person name="Wang S."/>
            <person name="Wang H."/>
            <person name="Wang A."/>
            <person name="Jiang F."/>
            <person name="Liu H."/>
            <person name="Zhao H."/>
            <person name="Xu D."/>
            <person name="Zhang Y."/>
        </authorList>
    </citation>
    <scope>NUCLEOTIDE SEQUENCE [LARGE SCALE GENOMIC DNA]</scope>
    <source>
        <strain evidence="2">cv. Yunnan</strain>
        <tissue evidence="1">Leaves</tissue>
    </source>
</reference>
<evidence type="ECO:0000313" key="2">
    <source>
        <dbReference type="Proteomes" id="UP001056120"/>
    </source>
</evidence>
<sequence>MTWMERGEKTTLEVGNLLERRSVDVFGWKTGSDRWSDRKVGIWVKKEAEAGALSRRTLPVPDVFKTRPVSDVFINKSQRGRDDSCQLQSLPSTTAFIVFIDESQPQSIDDFVDSLLPLISLPSTTVVTLLAKSSKVGRWGEELGRKGGDMRRRV</sequence>
<name>A0ACB9JNH3_9ASTR</name>
<reference evidence="2" key="1">
    <citation type="journal article" date="2022" name="Mol. Ecol. Resour.">
        <title>The genomes of chicory, endive, great burdock and yacon provide insights into Asteraceae palaeo-polyploidization history and plant inulin production.</title>
        <authorList>
            <person name="Fan W."/>
            <person name="Wang S."/>
            <person name="Wang H."/>
            <person name="Wang A."/>
            <person name="Jiang F."/>
            <person name="Liu H."/>
            <person name="Zhao H."/>
            <person name="Xu D."/>
            <person name="Zhang Y."/>
        </authorList>
    </citation>
    <scope>NUCLEOTIDE SEQUENCE [LARGE SCALE GENOMIC DNA]</scope>
    <source>
        <strain evidence="2">cv. Yunnan</strain>
    </source>
</reference>
<protein>
    <submittedName>
        <fullName evidence="1">Uncharacterized protein</fullName>
    </submittedName>
</protein>
<comment type="caution">
    <text evidence="1">The sequence shown here is derived from an EMBL/GenBank/DDBJ whole genome shotgun (WGS) entry which is preliminary data.</text>
</comment>
<accession>A0ACB9JNH3</accession>
<dbReference type="Proteomes" id="UP001056120">
    <property type="component" value="Linkage Group LG03"/>
</dbReference>